<dbReference type="Pfam" id="PF02096">
    <property type="entry name" value="60KD_IMP"/>
    <property type="match status" value="1"/>
</dbReference>
<evidence type="ECO:0000256" key="8">
    <source>
        <dbReference type="ARBA" id="ARBA00023136"/>
    </source>
</evidence>
<dbReference type="InterPro" id="IPR001708">
    <property type="entry name" value="YidC/ALB3/OXA1/COX18"/>
</dbReference>
<comment type="subcellular location">
    <subcellularLocation>
        <location evidence="9">Membrane</location>
        <topology evidence="9">Multi-pass membrane protein</topology>
    </subcellularLocation>
    <subcellularLocation>
        <location evidence="1">Mitochondrion inner membrane</location>
        <topology evidence="1">Multi-pass membrane protein</topology>
    </subcellularLocation>
</comment>
<dbReference type="EMBL" id="CASHTH010002633">
    <property type="protein sequence ID" value="CAI8032875.1"/>
    <property type="molecule type" value="Genomic_DNA"/>
</dbReference>
<accession>A0AA35WZW0</accession>
<evidence type="ECO:0000256" key="11">
    <source>
        <dbReference type="SAM" id="SignalP"/>
    </source>
</evidence>
<keyword evidence="3 9" id="KW-0812">Transmembrane</keyword>
<keyword evidence="8 10" id="KW-0472">Membrane</keyword>
<evidence type="ECO:0000256" key="3">
    <source>
        <dbReference type="ARBA" id="ARBA00022692"/>
    </source>
</evidence>
<comment type="caution">
    <text evidence="13">The sequence shown here is derived from an EMBL/GenBank/DDBJ whole genome shotgun (WGS) entry which is preliminary data.</text>
</comment>
<dbReference type="InterPro" id="IPR028055">
    <property type="entry name" value="YidC/Oxa/ALB_C"/>
</dbReference>
<feature type="transmembrane region" description="Helical" evidence="10">
    <location>
        <begin position="288"/>
        <end position="312"/>
    </location>
</feature>
<dbReference type="GO" id="GO:0032979">
    <property type="term" value="P:protein insertion into mitochondrial inner membrane from matrix"/>
    <property type="evidence" value="ECO:0007669"/>
    <property type="project" value="TreeGrafter"/>
</dbReference>
<feature type="signal peptide" evidence="11">
    <location>
        <begin position="1"/>
        <end position="21"/>
    </location>
</feature>
<feature type="transmembrane region" description="Helical" evidence="10">
    <location>
        <begin position="130"/>
        <end position="152"/>
    </location>
</feature>
<feature type="domain" description="Membrane insertase YidC/Oxa/ALB C-terminal" evidence="12">
    <location>
        <begin position="132"/>
        <end position="326"/>
    </location>
</feature>
<comment type="similarity">
    <text evidence="2 9">Belongs to the OXA1/ALB3/YidC family.</text>
</comment>
<evidence type="ECO:0000256" key="10">
    <source>
        <dbReference type="SAM" id="Phobius"/>
    </source>
</evidence>
<evidence type="ECO:0000256" key="9">
    <source>
        <dbReference type="RuleBase" id="RU003945"/>
    </source>
</evidence>
<evidence type="ECO:0000259" key="12">
    <source>
        <dbReference type="Pfam" id="PF02096"/>
    </source>
</evidence>
<evidence type="ECO:0000256" key="7">
    <source>
        <dbReference type="ARBA" id="ARBA00023128"/>
    </source>
</evidence>
<dbReference type="Proteomes" id="UP001174909">
    <property type="component" value="Unassembled WGS sequence"/>
</dbReference>
<protein>
    <submittedName>
        <fullName evidence="13">Mitochondrial inner membrane protein OXA1L</fullName>
    </submittedName>
</protein>
<dbReference type="PANTHER" id="PTHR12428">
    <property type="entry name" value="OXA1"/>
    <property type="match status" value="1"/>
</dbReference>
<keyword evidence="14" id="KW-1185">Reference proteome</keyword>
<organism evidence="13 14">
    <name type="scientific">Geodia barretti</name>
    <name type="common">Barrett's horny sponge</name>
    <dbReference type="NCBI Taxonomy" id="519541"/>
    <lineage>
        <taxon>Eukaryota</taxon>
        <taxon>Metazoa</taxon>
        <taxon>Porifera</taxon>
        <taxon>Demospongiae</taxon>
        <taxon>Heteroscleromorpha</taxon>
        <taxon>Tetractinellida</taxon>
        <taxon>Astrophorina</taxon>
        <taxon>Geodiidae</taxon>
        <taxon>Geodia</taxon>
    </lineage>
</organism>
<dbReference type="PANTHER" id="PTHR12428:SF66">
    <property type="entry name" value="MITOCHONDRIAL INNER MEMBRANE PROTEIN OXA1L"/>
    <property type="match status" value="1"/>
</dbReference>
<dbReference type="CDD" id="cd20069">
    <property type="entry name" value="5TM_Oxa1-like"/>
    <property type="match status" value="1"/>
</dbReference>
<feature type="transmembrane region" description="Helical" evidence="10">
    <location>
        <begin position="254"/>
        <end position="276"/>
    </location>
</feature>
<sequence>MNVLCSRRGLLLVLKASVTRSAGCVHGFTSRKTVQKCRGASFRAFSSTPTVSGGVSKVPGAGAKDSWSDETLQLDPGGGVSEVSQGDVLQVVSDAAHTGQDLASLGLGALYTPVGLAQILLDSLHASTGLPWWGTVAIATVVMRILLFPLSVKFAKNATKMAKIQPELAEIMKKVQHYTKIGATELVQKEQMKVADLYKAHNCSPLTMMALPFMQLPFFMSFFVGLRKMALAPVEEMKSGGMLWFGDLTIPDPTYSLPVIACGLFVMNIQLGGEVGETNAMEKKVRRILTAASVLFIPITISFPTAVFMYWIPNTMLVSVQMLLLRRPSVRTALGIPLIERNRDKPS</sequence>
<evidence type="ECO:0000313" key="14">
    <source>
        <dbReference type="Proteomes" id="UP001174909"/>
    </source>
</evidence>
<evidence type="ECO:0000313" key="13">
    <source>
        <dbReference type="EMBL" id="CAI8032875.1"/>
    </source>
</evidence>
<evidence type="ECO:0000256" key="6">
    <source>
        <dbReference type="ARBA" id="ARBA00022989"/>
    </source>
</evidence>
<feature type="chain" id="PRO_5041234927" evidence="11">
    <location>
        <begin position="22"/>
        <end position="347"/>
    </location>
</feature>
<gene>
    <name evidence="13" type="ORF">GBAR_LOCUS18553</name>
</gene>
<dbReference type="GO" id="GO:0005743">
    <property type="term" value="C:mitochondrial inner membrane"/>
    <property type="evidence" value="ECO:0007669"/>
    <property type="project" value="UniProtKB-SubCell"/>
</dbReference>
<evidence type="ECO:0000256" key="1">
    <source>
        <dbReference type="ARBA" id="ARBA00004448"/>
    </source>
</evidence>
<keyword evidence="4" id="KW-0999">Mitochondrion inner membrane</keyword>
<dbReference type="GO" id="GO:0032977">
    <property type="term" value="F:membrane insertase activity"/>
    <property type="evidence" value="ECO:0007669"/>
    <property type="project" value="InterPro"/>
</dbReference>
<name>A0AA35WZW0_GEOBA</name>
<keyword evidence="11" id="KW-0732">Signal</keyword>
<evidence type="ECO:0000256" key="4">
    <source>
        <dbReference type="ARBA" id="ARBA00022792"/>
    </source>
</evidence>
<dbReference type="NCBIfam" id="TIGR03592">
    <property type="entry name" value="yidC_oxa1_cterm"/>
    <property type="match status" value="1"/>
</dbReference>
<proteinExistence type="inferred from homology"/>
<keyword evidence="5" id="KW-0809">Transit peptide</keyword>
<evidence type="ECO:0000256" key="5">
    <source>
        <dbReference type="ARBA" id="ARBA00022946"/>
    </source>
</evidence>
<dbReference type="AlphaFoldDB" id="A0AA35WZW0"/>
<evidence type="ECO:0000256" key="2">
    <source>
        <dbReference type="ARBA" id="ARBA00009877"/>
    </source>
</evidence>
<keyword evidence="6 10" id="KW-1133">Transmembrane helix</keyword>
<keyword evidence="7" id="KW-0496">Mitochondrion</keyword>
<reference evidence="13" key="1">
    <citation type="submission" date="2023-03" db="EMBL/GenBank/DDBJ databases">
        <authorList>
            <person name="Steffen K."/>
            <person name="Cardenas P."/>
        </authorList>
    </citation>
    <scope>NUCLEOTIDE SEQUENCE</scope>
</reference>